<evidence type="ECO:0000313" key="2">
    <source>
        <dbReference type="RefSeq" id="XP_075078797.1"/>
    </source>
</evidence>
<name>A0AC58S1D3_TOBAC</name>
<accession>A0AC58S1D3</accession>
<gene>
    <name evidence="2" type="primary">LOC107759945</name>
</gene>
<organism evidence="1 2">
    <name type="scientific">Nicotiana tabacum</name>
    <name type="common">Common tobacco</name>
    <dbReference type="NCBI Taxonomy" id="4097"/>
    <lineage>
        <taxon>Eukaryota</taxon>
        <taxon>Viridiplantae</taxon>
        <taxon>Streptophyta</taxon>
        <taxon>Embryophyta</taxon>
        <taxon>Tracheophyta</taxon>
        <taxon>Spermatophyta</taxon>
        <taxon>Magnoliopsida</taxon>
        <taxon>eudicotyledons</taxon>
        <taxon>Gunneridae</taxon>
        <taxon>Pentapetalae</taxon>
        <taxon>asterids</taxon>
        <taxon>lamiids</taxon>
        <taxon>Solanales</taxon>
        <taxon>Solanaceae</taxon>
        <taxon>Nicotianoideae</taxon>
        <taxon>Nicotianeae</taxon>
        <taxon>Nicotiana</taxon>
    </lineage>
</organism>
<reference evidence="1" key="1">
    <citation type="journal article" date="2014" name="Nat. Commun.">
        <title>The tobacco genome sequence and its comparison with those of tomato and potato.</title>
        <authorList>
            <person name="Sierro N."/>
            <person name="Battey J.N."/>
            <person name="Ouadi S."/>
            <person name="Bakaher N."/>
            <person name="Bovet L."/>
            <person name="Willig A."/>
            <person name="Goepfert S."/>
            <person name="Peitsch M.C."/>
            <person name="Ivanov N.V."/>
        </authorList>
    </citation>
    <scope>NUCLEOTIDE SEQUENCE [LARGE SCALE GENOMIC DNA]</scope>
</reference>
<proteinExistence type="predicted"/>
<keyword evidence="1" id="KW-1185">Reference proteome</keyword>
<dbReference type="Proteomes" id="UP000790787">
    <property type="component" value="Chromosome 10"/>
</dbReference>
<protein>
    <submittedName>
        <fullName evidence="2">Uncharacterized protein LOC107759945 isoform X2</fullName>
    </submittedName>
</protein>
<sequence>MPILQNNGFEPLKKIFQHAWEMELGCFYLLLFDLVCPLPLSYPERKISTTKLYVSLFPRVKHYFLRQCSLPLFASSRAPYFFMCFSQRTEISLNKWWKPIKDAFQSLLSFSTTLSFWLNKLFH</sequence>
<dbReference type="RefSeq" id="XP_075078797.1">
    <property type="nucleotide sequence ID" value="XM_075222696.1"/>
</dbReference>
<evidence type="ECO:0000313" key="1">
    <source>
        <dbReference type="Proteomes" id="UP000790787"/>
    </source>
</evidence>
<reference evidence="2" key="2">
    <citation type="submission" date="2025-08" db="UniProtKB">
        <authorList>
            <consortium name="RefSeq"/>
        </authorList>
    </citation>
    <scope>IDENTIFICATION</scope>
    <source>
        <tissue evidence="2">Leaf</tissue>
    </source>
</reference>